<sequence>MKKIIAVLAAVMMFASVATACGVSDPLNTTEAPTTAESTTEEVTEPQVDINDYSDTFEDLCKYMTDMTYVSGEPTEMTAELIGAKEGKKYSFNYGGGTVTAEFYVFDLDNLDETGEKTIADVKANGKFKIGNLPETEAVLSDNGKYLMVYRDTAYDVSKPDSQNTIRYNEVMEAFKSFGK</sequence>
<protein>
    <recommendedName>
        <fullName evidence="5">Lipoprotein</fullName>
    </recommendedName>
</protein>
<evidence type="ECO:0000256" key="1">
    <source>
        <dbReference type="SAM" id="MobiDB-lite"/>
    </source>
</evidence>
<dbReference type="EMBL" id="DVNG01000021">
    <property type="protein sequence ID" value="HIU49677.1"/>
    <property type="molecule type" value="Genomic_DNA"/>
</dbReference>
<reference evidence="3" key="1">
    <citation type="submission" date="2020-10" db="EMBL/GenBank/DDBJ databases">
        <authorList>
            <person name="Gilroy R."/>
        </authorList>
    </citation>
    <scope>NUCLEOTIDE SEQUENCE</scope>
    <source>
        <strain evidence="3">ChiGjej1B1-1684</strain>
    </source>
</reference>
<dbReference type="Proteomes" id="UP000824118">
    <property type="component" value="Unassembled WGS sequence"/>
</dbReference>
<reference evidence="3" key="2">
    <citation type="journal article" date="2021" name="PeerJ">
        <title>Extensive microbial diversity within the chicken gut microbiome revealed by metagenomics and culture.</title>
        <authorList>
            <person name="Gilroy R."/>
            <person name="Ravi A."/>
            <person name="Getino M."/>
            <person name="Pursley I."/>
            <person name="Horton D.L."/>
            <person name="Alikhan N.F."/>
            <person name="Baker D."/>
            <person name="Gharbi K."/>
            <person name="Hall N."/>
            <person name="Watson M."/>
            <person name="Adriaenssens E.M."/>
            <person name="Foster-Nyarko E."/>
            <person name="Jarju S."/>
            <person name="Secka A."/>
            <person name="Antonio M."/>
            <person name="Oren A."/>
            <person name="Chaudhuri R.R."/>
            <person name="La Ragione R."/>
            <person name="Hildebrand F."/>
            <person name="Pallen M.J."/>
        </authorList>
    </citation>
    <scope>NUCLEOTIDE SEQUENCE</scope>
    <source>
        <strain evidence="3">ChiGjej1B1-1684</strain>
    </source>
</reference>
<proteinExistence type="predicted"/>
<name>A0A9D1LX89_9FIRM</name>
<evidence type="ECO:0008006" key="5">
    <source>
        <dbReference type="Google" id="ProtNLM"/>
    </source>
</evidence>
<dbReference type="AlphaFoldDB" id="A0A9D1LX89"/>
<feature type="signal peptide" evidence="2">
    <location>
        <begin position="1"/>
        <end position="20"/>
    </location>
</feature>
<keyword evidence="2" id="KW-0732">Signal</keyword>
<evidence type="ECO:0000313" key="3">
    <source>
        <dbReference type="EMBL" id="HIU49677.1"/>
    </source>
</evidence>
<evidence type="ECO:0000313" key="4">
    <source>
        <dbReference type="Proteomes" id="UP000824118"/>
    </source>
</evidence>
<organism evidence="3 4">
    <name type="scientific">Candidatus Limousia pullorum</name>
    <dbReference type="NCBI Taxonomy" id="2840860"/>
    <lineage>
        <taxon>Bacteria</taxon>
        <taxon>Bacillati</taxon>
        <taxon>Bacillota</taxon>
        <taxon>Clostridia</taxon>
        <taxon>Eubacteriales</taxon>
        <taxon>Oscillospiraceae</taxon>
        <taxon>Oscillospiraceae incertae sedis</taxon>
        <taxon>Candidatus Limousia</taxon>
    </lineage>
</organism>
<feature type="region of interest" description="Disordered" evidence="1">
    <location>
        <begin position="26"/>
        <end position="45"/>
    </location>
</feature>
<evidence type="ECO:0000256" key="2">
    <source>
        <dbReference type="SAM" id="SignalP"/>
    </source>
</evidence>
<accession>A0A9D1LX89</accession>
<feature type="chain" id="PRO_5038636764" description="Lipoprotein" evidence="2">
    <location>
        <begin position="21"/>
        <end position="180"/>
    </location>
</feature>
<dbReference type="PROSITE" id="PS51257">
    <property type="entry name" value="PROKAR_LIPOPROTEIN"/>
    <property type="match status" value="1"/>
</dbReference>
<gene>
    <name evidence="3" type="ORF">IAD22_01515</name>
</gene>
<comment type="caution">
    <text evidence="3">The sequence shown here is derived from an EMBL/GenBank/DDBJ whole genome shotgun (WGS) entry which is preliminary data.</text>
</comment>
<feature type="compositionally biased region" description="Low complexity" evidence="1">
    <location>
        <begin position="29"/>
        <end position="38"/>
    </location>
</feature>